<dbReference type="GO" id="GO:0030210">
    <property type="term" value="P:heparin proteoglycan biosynthetic process"/>
    <property type="evidence" value="ECO:0007669"/>
    <property type="project" value="UniProtKB-UniPathway"/>
</dbReference>
<dbReference type="GO" id="GO:0047464">
    <property type="term" value="F:heparosan-N-sulfate-glucuronate 5-epimerase activity"/>
    <property type="evidence" value="ECO:0007669"/>
    <property type="project" value="UniProtKB-EC"/>
</dbReference>
<feature type="domain" description="D-glucuronyl C5-epimerase C-terminal" evidence="14">
    <location>
        <begin position="363"/>
        <end position="554"/>
    </location>
</feature>
<dbReference type="EMBL" id="HBUF01125946">
    <property type="protein sequence ID" value="CAG6643199.1"/>
    <property type="molecule type" value="Transcribed_RNA"/>
</dbReference>
<keyword evidence="11" id="KW-0413">Isomerase</keyword>
<dbReference type="EMBL" id="HBUF01356719">
    <property type="protein sequence ID" value="CAG6717969.1"/>
    <property type="molecule type" value="Transcribed_RNA"/>
</dbReference>
<dbReference type="InterPro" id="IPR039721">
    <property type="entry name" value="C5-epimerase"/>
</dbReference>
<dbReference type="EMBL" id="HBUF01356721">
    <property type="protein sequence ID" value="CAG6717973.1"/>
    <property type="molecule type" value="Transcribed_RNA"/>
</dbReference>
<dbReference type="EMBL" id="HBUF01125947">
    <property type="protein sequence ID" value="CAG6643200.1"/>
    <property type="molecule type" value="Transcribed_RNA"/>
</dbReference>
<keyword evidence="7 13" id="KW-0812">Transmembrane</keyword>
<dbReference type="PANTHER" id="PTHR13174">
    <property type="entry name" value="D-GLUCURONYL C5-EPIMERASE"/>
    <property type="match status" value="1"/>
</dbReference>
<evidence type="ECO:0000256" key="9">
    <source>
        <dbReference type="ARBA" id="ARBA00022989"/>
    </source>
</evidence>
<keyword evidence="8" id="KW-0735">Signal-anchor</keyword>
<dbReference type="PANTHER" id="PTHR13174:SF3">
    <property type="entry name" value="D-GLUCURONYL C5-EPIMERASE"/>
    <property type="match status" value="1"/>
</dbReference>
<evidence type="ECO:0000256" key="2">
    <source>
        <dbReference type="ARBA" id="ARBA00004606"/>
    </source>
</evidence>
<dbReference type="UniPathway" id="UPA00862"/>
<keyword evidence="9 13" id="KW-1133">Transmembrane helix</keyword>
<evidence type="ECO:0000256" key="3">
    <source>
        <dbReference type="ARBA" id="ARBA00004841"/>
    </source>
</evidence>
<evidence type="ECO:0000259" key="14">
    <source>
        <dbReference type="Pfam" id="PF06662"/>
    </source>
</evidence>
<dbReference type="GO" id="GO:0005794">
    <property type="term" value="C:Golgi apparatus"/>
    <property type="evidence" value="ECO:0007669"/>
    <property type="project" value="TreeGrafter"/>
</dbReference>
<evidence type="ECO:0000256" key="13">
    <source>
        <dbReference type="SAM" id="Phobius"/>
    </source>
</evidence>
<dbReference type="AlphaFoldDB" id="A0A8D8RKS5"/>
<dbReference type="EMBL" id="HBUF01511437">
    <property type="protein sequence ID" value="CAG6746769.1"/>
    <property type="molecule type" value="Transcribed_RNA"/>
</dbReference>
<dbReference type="InterPro" id="IPR010598">
    <property type="entry name" value="C5-epim_C"/>
</dbReference>
<dbReference type="EMBL" id="HBUF01172699">
    <property type="protein sequence ID" value="CAG6653245.1"/>
    <property type="molecule type" value="Transcribed_RNA"/>
</dbReference>
<dbReference type="SUPFAM" id="SSF81853">
    <property type="entry name" value="Family 10 polysaccharide lyase"/>
    <property type="match status" value="1"/>
</dbReference>
<dbReference type="EC" id="5.1.3.17" evidence="6"/>
<dbReference type="EMBL" id="HBUF01125948">
    <property type="protein sequence ID" value="CAG6643201.1"/>
    <property type="molecule type" value="Transcribed_RNA"/>
</dbReference>
<evidence type="ECO:0000256" key="8">
    <source>
        <dbReference type="ARBA" id="ARBA00022968"/>
    </source>
</evidence>
<name>A0A8D8RKS5_9HEMI</name>
<dbReference type="EMBL" id="HBUF01172697">
    <property type="protein sequence ID" value="CAG6653243.1"/>
    <property type="molecule type" value="Transcribed_RNA"/>
</dbReference>
<proteinExistence type="inferred from homology"/>
<dbReference type="Pfam" id="PF06662">
    <property type="entry name" value="C5-epim_C"/>
    <property type="match status" value="1"/>
</dbReference>
<evidence type="ECO:0000256" key="10">
    <source>
        <dbReference type="ARBA" id="ARBA00023136"/>
    </source>
</evidence>
<evidence type="ECO:0000256" key="7">
    <source>
        <dbReference type="ARBA" id="ARBA00022692"/>
    </source>
</evidence>
<accession>A0A8D8RKS5</accession>
<organism evidence="16">
    <name type="scientific">Cacopsylla melanoneura</name>
    <dbReference type="NCBI Taxonomy" id="428564"/>
    <lineage>
        <taxon>Eukaryota</taxon>
        <taxon>Metazoa</taxon>
        <taxon>Ecdysozoa</taxon>
        <taxon>Arthropoda</taxon>
        <taxon>Hexapoda</taxon>
        <taxon>Insecta</taxon>
        <taxon>Pterygota</taxon>
        <taxon>Neoptera</taxon>
        <taxon>Paraneoptera</taxon>
        <taxon>Hemiptera</taxon>
        <taxon>Sternorrhyncha</taxon>
        <taxon>Psylloidea</taxon>
        <taxon>Psyllidae</taxon>
        <taxon>Psyllinae</taxon>
        <taxon>Cacopsylla</taxon>
    </lineage>
</organism>
<dbReference type="GO" id="GO:0015012">
    <property type="term" value="P:heparan sulfate proteoglycan biosynthetic process"/>
    <property type="evidence" value="ECO:0007669"/>
    <property type="project" value="InterPro"/>
</dbReference>
<dbReference type="EMBL" id="HBUF01125952">
    <property type="protein sequence ID" value="CAG6643205.1"/>
    <property type="molecule type" value="Transcribed_RNA"/>
</dbReference>
<dbReference type="EMBL" id="HBUF01125951">
    <property type="protein sequence ID" value="CAG6643204.1"/>
    <property type="molecule type" value="Transcribed_RNA"/>
</dbReference>
<keyword evidence="10 13" id="KW-0472">Membrane</keyword>
<evidence type="ECO:0000256" key="12">
    <source>
        <dbReference type="ARBA" id="ARBA00037847"/>
    </source>
</evidence>
<feature type="domain" description="D-glucuronyl C5-epimerase beta-sandwich" evidence="15">
    <location>
        <begin position="211"/>
        <end position="335"/>
    </location>
</feature>
<dbReference type="EMBL" id="HBUF01511438">
    <property type="protein sequence ID" value="CAG6746770.1"/>
    <property type="molecule type" value="Transcribed_RNA"/>
</dbReference>
<comment type="subcellular location">
    <subcellularLocation>
        <location evidence="12">Endomembrane system</location>
        <topology evidence="12">Single-pass membrane protein</topology>
    </subcellularLocation>
    <subcellularLocation>
        <location evidence="2">Membrane</location>
        <topology evidence="2">Single-pass type II membrane protein</topology>
    </subcellularLocation>
</comment>
<evidence type="ECO:0000256" key="11">
    <source>
        <dbReference type="ARBA" id="ARBA00023235"/>
    </source>
</evidence>
<comment type="pathway">
    <text evidence="3">Glycan metabolism; heparin biosynthesis.</text>
</comment>
<dbReference type="EMBL" id="HBUF01172698">
    <property type="protein sequence ID" value="CAG6653244.1"/>
    <property type="molecule type" value="Transcribed_RNA"/>
</dbReference>
<feature type="transmembrane region" description="Helical" evidence="13">
    <location>
        <begin position="12"/>
        <end position="30"/>
    </location>
</feature>
<sequence>MRIIKTINLRTAVAFLCLFVCLGILFTWPYCTLGNNELSGTWKHSEEPNNLKQFEDISCQINGDYSVKCKKLTGEVYVPFTFLHKYFDVSGKIVKSNNNEETFEWAHCNARIYYPKTKYDPKGVFAYFDNYSVENRDRVKCVSAIEGVPITTQWDPAGYYYPTQIAQYGLAHYSKNLTEPEPRRRILEDGDGVVGEWSGGYAGRQYNEQVNSYVFNFHTSESRTVSLPLSSASGDYVLSVTLSILSNSSLSVHIDNTESGETYRLHYVCSKDLLNTQGNDFYYGIGCSTTWQTLTRDIINDVQKGVYLHVPFHKRTKLKLMKSKLKIISIHLYGSGSIDNLTLSSSDHMAMFYNAAQWLVTHQDNSGGWPTLVTRHITGSGLSDLQPGWYSAMGQGHAISVLSRAYHHSGNPMYLNAALKGLKVFRVPVSKGGVLSKFLDKVPWYEEYPTTPCLSILNGFIYSLIGLYDLVSVSTKGKSKDVGFLYEQGMSSLKRMLSLYDTGSGSFYDLRHVTLGIAPKIARCDYHATHVNQLLLLATIDNNPILASTAERWAGYVQGKRASHN</sequence>
<evidence type="ECO:0000313" key="16">
    <source>
        <dbReference type="EMBL" id="CAG6653243.1"/>
    </source>
</evidence>
<evidence type="ECO:0000256" key="1">
    <source>
        <dbReference type="ARBA" id="ARBA00000434"/>
    </source>
</evidence>
<dbReference type="Gene3D" id="1.50.10.20">
    <property type="match status" value="1"/>
</dbReference>
<evidence type="ECO:0000256" key="4">
    <source>
        <dbReference type="ARBA" id="ARBA00005093"/>
    </source>
</evidence>
<reference evidence="16" key="1">
    <citation type="submission" date="2021-05" db="EMBL/GenBank/DDBJ databases">
        <authorList>
            <person name="Alioto T."/>
            <person name="Alioto T."/>
            <person name="Gomez Garrido J."/>
        </authorList>
    </citation>
    <scope>NUCLEOTIDE SEQUENCE</scope>
</reference>
<comment type="pathway">
    <text evidence="4">Glycan metabolism; heparan sulfate biosynthesis.</text>
</comment>
<dbReference type="Pfam" id="PF21174">
    <property type="entry name" value="Glce_b_sandwich"/>
    <property type="match status" value="1"/>
</dbReference>
<evidence type="ECO:0000256" key="6">
    <source>
        <dbReference type="ARBA" id="ARBA00012087"/>
    </source>
</evidence>
<evidence type="ECO:0000256" key="5">
    <source>
        <dbReference type="ARBA" id="ARBA00005584"/>
    </source>
</evidence>
<comment type="similarity">
    <text evidence="5">Belongs to the D-glucuronyl C5-epimerase family.</text>
</comment>
<evidence type="ECO:0000259" key="15">
    <source>
        <dbReference type="Pfam" id="PF21174"/>
    </source>
</evidence>
<dbReference type="InterPro" id="IPR059154">
    <property type="entry name" value="Glce_b_sandwich"/>
</dbReference>
<comment type="catalytic activity">
    <reaction evidence="1">
        <text>[heparosan-N-sulfate](n) = [heparan-N-sulfate](n)</text>
        <dbReference type="Rhea" id="RHEA:20197"/>
        <dbReference type="Rhea" id="RHEA-COMP:9556"/>
        <dbReference type="Rhea" id="RHEA-COMP:9557"/>
        <dbReference type="ChEBI" id="CHEBI:58041"/>
        <dbReference type="ChEBI" id="CHEBI:58287"/>
        <dbReference type="EC" id="5.1.3.17"/>
    </reaction>
</comment>
<dbReference type="EMBL" id="HBUF01511434">
    <property type="protein sequence ID" value="CAG6746766.1"/>
    <property type="molecule type" value="Transcribed_RNA"/>
</dbReference>
<dbReference type="EMBL" id="HBUF01125950">
    <property type="protein sequence ID" value="CAG6643203.1"/>
    <property type="molecule type" value="Transcribed_RNA"/>
</dbReference>
<protein>
    <recommendedName>
        <fullName evidence="6">heparosan-N-sulfate-glucuronate 5-epimerase</fullName>
        <ecNumber evidence="6">5.1.3.17</ecNumber>
    </recommendedName>
</protein>